<dbReference type="Proteomes" id="UP000035704">
    <property type="component" value="Chromosome"/>
</dbReference>
<dbReference type="SUPFAM" id="SSF47648">
    <property type="entry name" value="Nucleoside phosphorylase/phosphoribosyltransferase N-terminal domain"/>
    <property type="match status" value="1"/>
</dbReference>
<evidence type="ECO:0000256" key="2">
    <source>
        <dbReference type="ARBA" id="ARBA00022605"/>
    </source>
</evidence>
<comment type="caution">
    <text evidence="9">Lacks conserved residue(s) required for the propagation of feature annotation.</text>
</comment>
<feature type="binding site" evidence="9">
    <location>
        <position position="111"/>
    </location>
    <ligand>
        <name>anthranilate</name>
        <dbReference type="ChEBI" id="CHEBI:16567"/>
        <label>1</label>
    </ligand>
</feature>
<dbReference type="GO" id="GO:0000287">
    <property type="term" value="F:magnesium ion binding"/>
    <property type="evidence" value="ECO:0007669"/>
    <property type="project" value="UniProtKB-UniRule"/>
</dbReference>
<keyword evidence="6 9" id="KW-0057">Aromatic amino acid biosynthesis</keyword>
<reference evidence="12 13" key="1">
    <citation type="submission" date="2014-10" db="EMBL/GenBank/DDBJ databases">
        <title>Genome sequence of Clostridium aceticum DSM 1496.</title>
        <authorList>
            <person name="Poehlein A."/>
            <person name="Schiel-Bengelsdorf B."/>
            <person name="Gottschalk G."/>
            <person name="Duerre P."/>
            <person name="Daniel R."/>
        </authorList>
    </citation>
    <scope>NUCLEOTIDE SEQUENCE [LARGE SCALE GENOMIC DNA]</scope>
    <source>
        <strain evidence="12 13">DSM 1496</strain>
    </source>
</reference>
<keyword evidence="5 9" id="KW-0822">Tryptophan biosynthesis</keyword>
<dbReference type="HAMAP" id="MF_00211">
    <property type="entry name" value="TrpD"/>
    <property type="match status" value="1"/>
</dbReference>
<feature type="domain" description="Glycosyl transferase family 3" evidence="10">
    <location>
        <begin position="75"/>
        <end position="324"/>
    </location>
</feature>
<sequence length="339" mass="36977">MIQYAIDKVTKRQHLTEEEMMEVMKSIMEGEATASQIGGFLTALRMKGETVEEIIGSAKVMRKKALKVDVEDCYAIDTCGTGGDHSNTFNISTTVAFVAAAAGVTVIKHGNRSVTSSCGSADVLEKLGVNIQLTPQEVKRCVEELNIGFMFAPNFHQAMKHAVLPRRELGIRTIFNILGPLTNPAAVQGQVLGVFDDALTETMAEVLMNLGVERAMVVHGCDGLDEITISDKTKVSELKDKKVRTYEIDPRKFDLPLADKQEIQGGDVEENAKILLNVLQGERGGKRNMILLNAGAAIYVGKAANSLEEGIDQAREVIDMGLALDKLHQLIAFSQEMKQ</sequence>
<comment type="similarity">
    <text evidence="8">In the C-terminal section; belongs to the anthranilate phosphoribosyltransferase family.</text>
</comment>
<feature type="binding site" evidence="9">
    <location>
        <position position="92"/>
    </location>
    <ligand>
        <name>Mg(2+)</name>
        <dbReference type="ChEBI" id="CHEBI:18420"/>
        <label>1</label>
    </ligand>
</feature>
<feature type="binding site" evidence="9">
    <location>
        <position position="80"/>
    </location>
    <ligand>
        <name>5-phospho-alpha-D-ribose 1-diphosphate</name>
        <dbReference type="ChEBI" id="CHEBI:58017"/>
    </ligand>
</feature>
<evidence type="ECO:0000256" key="1">
    <source>
        <dbReference type="ARBA" id="ARBA00004907"/>
    </source>
</evidence>
<dbReference type="EMBL" id="CP009687">
    <property type="protein sequence ID" value="AKL93952.1"/>
    <property type="molecule type" value="Genomic_DNA"/>
</dbReference>
<feature type="binding site" evidence="9">
    <location>
        <position position="225"/>
    </location>
    <ligand>
        <name>Mg(2+)</name>
        <dbReference type="ChEBI" id="CHEBI:18420"/>
        <label>2</label>
    </ligand>
</feature>
<comment type="cofactor">
    <cofactor evidence="9">
        <name>Mg(2+)</name>
        <dbReference type="ChEBI" id="CHEBI:18420"/>
    </cofactor>
    <text evidence="9">Binds 2 magnesium ions per monomer.</text>
</comment>
<dbReference type="PANTHER" id="PTHR43285">
    <property type="entry name" value="ANTHRANILATE PHOSPHORIBOSYLTRANSFERASE"/>
    <property type="match status" value="1"/>
</dbReference>
<feature type="binding site" evidence="9">
    <location>
        <position position="120"/>
    </location>
    <ligand>
        <name>5-phospho-alpha-D-ribose 1-diphosphate</name>
        <dbReference type="ChEBI" id="CHEBI:58017"/>
    </ligand>
</feature>
<evidence type="ECO:0000259" key="11">
    <source>
        <dbReference type="Pfam" id="PF02885"/>
    </source>
</evidence>
<dbReference type="GO" id="GO:0005829">
    <property type="term" value="C:cytosol"/>
    <property type="evidence" value="ECO:0007669"/>
    <property type="project" value="TreeGrafter"/>
</dbReference>
<feature type="domain" description="Glycosyl transferase family 3 N-terminal" evidence="11">
    <location>
        <begin position="5"/>
        <end position="65"/>
    </location>
</feature>
<keyword evidence="4 9" id="KW-0808">Transferase</keyword>
<dbReference type="InterPro" id="IPR000312">
    <property type="entry name" value="Glycosyl_Trfase_fam3"/>
</dbReference>
<evidence type="ECO:0000256" key="6">
    <source>
        <dbReference type="ARBA" id="ARBA00023141"/>
    </source>
</evidence>
<keyword evidence="9" id="KW-0460">Magnesium</keyword>
<dbReference type="InterPro" id="IPR035902">
    <property type="entry name" value="Nuc_phospho_transferase"/>
</dbReference>
<dbReference type="STRING" id="84022.CACET_c04360"/>
<dbReference type="InterPro" id="IPR017459">
    <property type="entry name" value="Glycosyl_Trfase_fam3_N_dom"/>
</dbReference>
<comment type="catalytic activity">
    <reaction evidence="7 9">
        <text>N-(5-phospho-beta-D-ribosyl)anthranilate + diphosphate = 5-phospho-alpha-D-ribose 1-diphosphate + anthranilate</text>
        <dbReference type="Rhea" id="RHEA:11768"/>
        <dbReference type="ChEBI" id="CHEBI:16567"/>
        <dbReference type="ChEBI" id="CHEBI:18277"/>
        <dbReference type="ChEBI" id="CHEBI:33019"/>
        <dbReference type="ChEBI" id="CHEBI:58017"/>
        <dbReference type="EC" id="2.4.2.18"/>
    </reaction>
</comment>
<dbReference type="Pfam" id="PF02885">
    <property type="entry name" value="Glycos_trans_3N"/>
    <property type="match status" value="1"/>
</dbReference>
<dbReference type="KEGG" id="cace:CACET_c04360"/>
<evidence type="ECO:0000256" key="8">
    <source>
        <dbReference type="ARBA" id="ARBA00061188"/>
    </source>
</evidence>
<feature type="binding site" evidence="9">
    <location>
        <begin position="90"/>
        <end position="93"/>
    </location>
    <ligand>
        <name>5-phospho-alpha-D-ribose 1-diphosphate</name>
        <dbReference type="ChEBI" id="CHEBI:58017"/>
    </ligand>
</feature>
<dbReference type="RefSeq" id="WP_044823175.1">
    <property type="nucleotide sequence ID" value="NZ_CP009687.1"/>
</dbReference>
<dbReference type="OrthoDB" id="9806430at2"/>
<evidence type="ECO:0000256" key="5">
    <source>
        <dbReference type="ARBA" id="ARBA00022822"/>
    </source>
</evidence>
<keyword evidence="3 9" id="KW-0328">Glycosyltransferase</keyword>
<dbReference type="PATRIC" id="fig|84022.5.peg.1656"/>
<keyword evidence="2 9" id="KW-0028">Amino-acid biosynthesis</keyword>
<comment type="subunit">
    <text evidence="9">Homodimer.</text>
</comment>
<dbReference type="Pfam" id="PF00591">
    <property type="entry name" value="Glycos_transf_3"/>
    <property type="match status" value="1"/>
</dbReference>
<name>A0A0D8IEF8_9CLOT</name>
<protein>
    <recommendedName>
        <fullName evidence="9">Anthranilate phosphoribosyltransferase</fullName>
        <ecNumber evidence="9">2.4.2.18</ecNumber>
    </recommendedName>
</protein>
<dbReference type="PANTHER" id="PTHR43285:SF2">
    <property type="entry name" value="ANTHRANILATE PHOSPHORIBOSYLTRANSFERASE"/>
    <property type="match status" value="1"/>
</dbReference>
<feature type="binding site" evidence="9">
    <location>
        <position position="88"/>
    </location>
    <ligand>
        <name>5-phospho-alpha-D-ribose 1-diphosphate</name>
        <dbReference type="ChEBI" id="CHEBI:58017"/>
    </ligand>
</feature>
<dbReference type="Gene3D" id="1.20.970.10">
    <property type="entry name" value="Transferase, Pyrimidine Nucleoside Phosphorylase, Chain C"/>
    <property type="match status" value="1"/>
</dbReference>
<proteinExistence type="inferred from homology"/>
<feature type="binding site" evidence="9">
    <location>
        <position position="166"/>
    </location>
    <ligand>
        <name>anthranilate</name>
        <dbReference type="ChEBI" id="CHEBI:16567"/>
        <label>2</label>
    </ligand>
</feature>
<comment type="function">
    <text evidence="9">Catalyzes the transfer of the phosphoribosyl group of 5-phosphorylribose-1-pyrophosphate (PRPP) to anthranilate to yield N-(5'-phosphoribosyl)-anthranilate (PRA).</text>
</comment>
<comment type="pathway">
    <text evidence="1 9">Amino-acid biosynthesis; L-tryptophan biosynthesis; L-tryptophan from chorismate: step 2/5.</text>
</comment>
<evidence type="ECO:0000313" key="13">
    <source>
        <dbReference type="Proteomes" id="UP000035704"/>
    </source>
</evidence>
<feature type="binding site" evidence="9">
    <location>
        <position position="80"/>
    </location>
    <ligand>
        <name>anthranilate</name>
        <dbReference type="ChEBI" id="CHEBI:16567"/>
        <label>1</label>
    </ligand>
</feature>
<dbReference type="UniPathway" id="UPA00035">
    <property type="reaction ID" value="UER00041"/>
</dbReference>
<dbReference type="GO" id="GO:0000162">
    <property type="term" value="P:L-tryptophan biosynthetic process"/>
    <property type="evidence" value="ECO:0007669"/>
    <property type="project" value="UniProtKB-UniRule"/>
</dbReference>
<evidence type="ECO:0000256" key="3">
    <source>
        <dbReference type="ARBA" id="ARBA00022676"/>
    </source>
</evidence>
<dbReference type="Gene3D" id="3.40.1030.10">
    <property type="entry name" value="Nucleoside phosphorylase/phosphoribosyltransferase catalytic domain"/>
    <property type="match status" value="1"/>
</dbReference>
<dbReference type="NCBIfam" id="TIGR01245">
    <property type="entry name" value="trpD"/>
    <property type="match status" value="1"/>
</dbReference>
<dbReference type="FunFam" id="3.40.1030.10:FF:000002">
    <property type="entry name" value="Anthranilate phosphoribosyltransferase"/>
    <property type="match status" value="1"/>
</dbReference>
<organism evidence="12 13">
    <name type="scientific">Clostridium aceticum</name>
    <dbReference type="NCBI Taxonomy" id="84022"/>
    <lineage>
        <taxon>Bacteria</taxon>
        <taxon>Bacillati</taxon>
        <taxon>Bacillota</taxon>
        <taxon>Clostridia</taxon>
        <taxon>Eubacteriales</taxon>
        <taxon>Clostridiaceae</taxon>
        <taxon>Clostridium</taxon>
    </lineage>
</organism>
<dbReference type="InterPro" id="IPR005940">
    <property type="entry name" value="Anthranilate_Pribosyl_Tfrase"/>
</dbReference>
<evidence type="ECO:0000256" key="7">
    <source>
        <dbReference type="ARBA" id="ARBA00052328"/>
    </source>
</evidence>
<comment type="similarity">
    <text evidence="9">Belongs to the anthranilate phosphoribosyltransferase family.</text>
</comment>
<dbReference type="SUPFAM" id="SSF52418">
    <property type="entry name" value="Nucleoside phosphorylase/phosphoribosyltransferase catalytic domain"/>
    <property type="match status" value="1"/>
</dbReference>
<feature type="binding site" evidence="9">
    <location>
        <position position="226"/>
    </location>
    <ligand>
        <name>Mg(2+)</name>
        <dbReference type="ChEBI" id="CHEBI:18420"/>
        <label>2</label>
    </ligand>
</feature>
<keyword evidence="9" id="KW-0479">Metal-binding</keyword>
<accession>A0A0D8IEF8</accession>
<dbReference type="GO" id="GO:0004048">
    <property type="term" value="F:anthranilate phosphoribosyltransferase activity"/>
    <property type="evidence" value="ECO:0007669"/>
    <property type="project" value="UniProtKB-UniRule"/>
</dbReference>
<evidence type="ECO:0000256" key="4">
    <source>
        <dbReference type="ARBA" id="ARBA00022679"/>
    </source>
</evidence>
<keyword evidence="13" id="KW-1185">Reference proteome</keyword>
<evidence type="ECO:0000259" key="10">
    <source>
        <dbReference type="Pfam" id="PF00591"/>
    </source>
</evidence>
<dbReference type="EC" id="2.4.2.18" evidence="9"/>
<gene>
    <name evidence="9 12" type="primary">trpD</name>
    <name evidence="12" type="ORF">CACET_c04360</name>
</gene>
<feature type="binding site" evidence="9">
    <location>
        <begin position="108"/>
        <end position="116"/>
    </location>
    <ligand>
        <name>5-phospho-alpha-D-ribose 1-diphosphate</name>
        <dbReference type="ChEBI" id="CHEBI:58017"/>
    </ligand>
</feature>
<evidence type="ECO:0000256" key="9">
    <source>
        <dbReference type="HAMAP-Rule" id="MF_00211"/>
    </source>
</evidence>
<feature type="binding site" evidence="9">
    <location>
        <begin position="83"/>
        <end position="84"/>
    </location>
    <ligand>
        <name>5-phospho-alpha-D-ribose 1-diphosphate</name>
        <dbReference type="ChEBI" id="CHEBI:58017"/>
    </ligand>
</feature>
<dbReference type="AlphaFoldDB" id="A0A0D8IEF8"/>
<dbReference type="InterPro" id="IPR036320">
    <property type="entry name" value="Glycosyl_Trfase_fam3_N_dom_sf"/>
</dbReference>
<evidence type="ECO:0000313" key="12">
    <source>
        <dbReference type="EMBL" id="AKL93952.1"/>
    </source>
</evidence>
<feature type="binding site" evidence="9">
    <location>
        <position position="226"/>
    </location>
    <ligand>
        <name>Mg(2+)</name>
        <dbReference type="ChEBI" id="CHEBI:18420"/>
        <label>1</label>
    </ligand>
</feature>